<comment type="caution">
    <text evidence="9">The sequence shown here is derived from an EMBL/GenBank/DDBJ whole genome shotgun (WGS) entry which is preliminary data.</text>
</comment>
<evidence type="ECO:0000259" key="8">
    <source>
        <dbReference type="PROSITE" id="PS50114"/>
    </source>
</evidence>
<dbReference type="EMBL" id="MCGT01000007">
    <property type="protein sequence ID" value="ORX57965.1"/>
    <property type="molecule type" value="Genomic_DNA"/>
</dbReference>
<keyword evidence="9" id="KW-0675">Receptor</keyword>
<evidence type="ECO:0000256" key="4">
    <source>
        <dbReference type="ARBA" id="ARBA00022833"/>
    </source>
</evidence>
<dbReference type="GO" id="GO:0045944">
    <property type="term" value="P:positive regulation of transcription by RNA polymerase II"/>
    <property type="evidence" value="ECO:0007669"/>
    <property type="project" value="TreeGrafter"/>
</dbReference>
<dbReference type="PROSITE" id="PS50114">
    <property type="entry name" value="GATA_ZN_FINGER_2"/>
    <property type="match status" value="2"/>
</dbReference>
<comment type="subcellular location">
    <subcellularLocation>
        <location evidence="1">Nucleus</location>
    </subcellularLocation>
</comment>
<evidence type="ECO:0000256" key="5">
    <source>
        <dbReference type="ARBA" id="ARBA00023242"/>
    </source>
</evidence>
<feature type="domain" description="GATA-type" evidence="8">
    <location>
        <begin position="83"/>
        <end position="133"/>
    </location>
</feature>
<proteinExistence type="predicted"/>
<evidence type="ECO:0000256" key="6">
    <source>
        <dbReference type="PROSITE-ProRule" id="PRU00094"/>
    </source>
</evidence>
<evidence type="ECO:0000256" key="2">
    <source>
        <dbReference type="ARBA" id="ARBA00022723"/>
    </source>
</evidence>
<dbReference type="Gene3D" id="3.30.50.10">
    <property type="entry name" value="Erythroid Transcription Factor GATA-1, subunit A"/>
    <property type="match status" value="2"/>
</dbReference>
<keyword evidence="5" id="KW-0539">Nucleus</keyword>
<dbReference type="GO" id="GO:0000122">
    <property type="term" value="P:negative regulation of transcription by RNA polymerase II"/>
    <property type="evidence" value="ECO:0007669"/>
    <property type="project" value="TreeGrafter"/>
</dbReference>
<feature type="region of interest" description="Disordered" evidence="7">
    <location>
        <begin position="41"/>
        <end position="66"/>
    </location>
</feature>
<keyword evidence="10" id="KW-1185">Reference proteome</keyword>
<evidence type="ECO:0000256" key="1">
    <source>
        <dbReference type="ARBA" id="ARBA00004123"/>
    </source>
</evidence>
<dbReference type="GO" id="GO:0005634">
    <property type="term" value="C:nucleus"/>
    <property type="evidence" value="ECO:0007669"/>
    <property type="project" value="UniProtKB-SubCell"/>
</dbReference>
<organism evidence="9 10">
    <name type="scientific">Hesseltinella vesiculosa</name>
    <dbReference type="NCBI Taxonomy" id="101127"/>
    <lineage>
        <taxon>Eukaryota</taxon>
        <taxon>Fungi</taxon>
        <taxon>Fungi incertae sedis</taxon>
        <taxon>Mucoromycota</taxon>
        <taxon>Mucoromycotina</taxon>
        <taxon>Mucoromycetes</taxon>
        <taxon>Mucorales</taxon>
        <taxon>Cunninghamellaceae</taxon>
        <taxon>Hesseltinella</taxon>
    </lineage>
</organism>
<dbReference type="PANTHER" id="PTHR10071">
    <property type="entry name" value="TRANSCRIPTION FACTOR GATA FAMILY MEMBER"/>
    <property type="match status" value="1"/>
</dbReference>
<dbReference type="GO" id="GO:0000978">
    <property type="term" value="F:RNA polymerase II cis-regulatory region sequence-specific DNA binding"/>
    <property type="evidence" value="ECO:0007669"/>
    <property type="project" value="TreeGrafter"/>
</dbReference>
<evidence type="ECO:0000256" key="3">
    <source>
        <dbReference type="ARBA" id="ARBA00022771"/>
    </source>
</evidence>
<dbReference type="STRING" id="101127.A0A1X2GPU0"/>
<dbReference type="InterPro" id="IPR000679">
    <property type="entry name" value="Znf_GATA"/>
</dbReference>
<gene>
    <name evidence="9" type="ORF">DM01DRAFT_1333645</name>
</gene>
<evidence type="ECO:0000313" key="9">
    <source>
        <dbReference type="EMBL" id="ORX57965.1"/>
    </source>
</evidence>
<dbReference type="Proteomes" id="UP000242146">
    <property type="component" value="Unassembled WGS sequence"/>
</dbReference>
<evidence type="ECO:0000313" key="10">
    <source>
        <dbReference type="Proteomes" id="UP000242146"/>
    </source>
</evidence>
<dbReference type="SUPFAM" id="SSF57716">
    <property type="entry name" value="Glucocorticoid receptor-like (DNA-binding domain)"/>
    <property type="match status" value="2"/>
</dbReference>
<dbReference type="InterPro" id="IPR013088">
    <property type="entry name" value="Znf_NHR/GATA"/>
</dbReference>
<dbReference type="SMART" id="SM00401">
    <property type="entry name" value="ZnF_GATA"/>
    <property type="match status" value="2"/>
</dbReference>
<dbReference type="PROSITE" id="PS00344">
    <property type="entry name" value="GATA_ZN_FINGER_1"/>
    <property type="match status" value="1"/>
</dbReference>
<keyword evidence="2" id="KW-0479">Metal-binding</keyword>
<dbReference type="CDD" id="cd00202">
    <property type="entry name" value="ZnF_GATA"/>
    <property type="match status" value="2"/>
</dbReference>
<accession>A0A1X2GPU0</accession>
<dbReference type="PANTHER" id="PTHR10071:SF281">
    <property type="entry name" value="BOX A-BINDING FACTOR-RELATED"/>
    <property type="match status" value="1"/>
</dbReference>
<keyword evidence="4" id="KW-0862">Zinc</keyword>
<keyword evidence="9" id="KW-0238">DNA-binding</keyword>
<reference evidence="9 10" key="1">
    <citation type="submission" date="2016-07" db="EMBL/GenBank/DDBJ databases">
        <title>Pervasive Adenine N6-methylation of Active Genes in Fungi.</title>
        <authorList>
            <consortium name="DOE Joint Genome Institute"/>
            <person name="Mondo S.J."/>
            <person name="Dannebaum R.O."/>
            <person name="Kuo R.C."/>
            <person name="Labutti K."/>
            <person name="Haridas S."/>
            <person name="Kuo A."/>
            <person name="Salamov A."/>
            <person name="Ahrendt S.R."/>
            <person name="Lipzen A."/>
            <person name="Sullivan W."/>
            <person name="Andreopoulos W.B."/>
            <person name="Clum A."/>
            <person name="Lindquist E."/>
            <person name="Daum C."/>
            <person name="Ramamoorthy G.K."/>
            <person name="Gryganskyi A."/>
            <person name="Culley D."/>
            <person name="Magnuson J.K."/>
            <person name="James T.Y."/>
            <person name="O'Malley M.A."/>
            <person name="Stajich J.E."/>
            <person name="Spatafora J.W."/>
            <person name="Visel A."/>
            <person name="Grigoriev I.V."/>
        </authorList>
    </citation>
    <scope>NUCLEOTIDE SEQUENCE [LARGE SCALE GENOMIC DNA]</scope>
    <source>
        <strain evidence="9 10">NRRL 3301</strain>
    </source>
</reference>
<dbReference type="Pfam" id="PF00320">
    <property type="entry name" value="GATA"/>
    <property type="match status" value="2"/>
</dbReference>
<evidence type="ECO:0000256" key="7">
    <source>
        <dbReference type="SAM" id="MobiDB-lite"/>
    </source>
</evidence>
<keyword evidence="3 6" id="KW-0863">Zinc-finger</keyword>
<dbReference type="GO" id="GO:0000981">
    <property type="term" value="F:DNA-binding transcription factor activity, RNA polymerase II-specific"/>
    <property type="evidence" value="ECO:0007669"/>
    <property type="project" value="TreeGrafter"/>
</dbReference>
<dbReference type="AlphaFoldDB" id="A0A1X2GPU0"/>
<sequence length="314" mass="35229">MASPTALLPDQLFMENYLSPPQSSPSTSPINDYIKLEQLLPPALSPPEPKPKRVVRKKTPPPGQATMPIRVCAKQTRPPRHVECVNCKVTKTPLWRRTPDRKQTLCNACGLYFKQYNCHRPLQICNKTSAPARPHPYERPASPPAPDKIALTDADHVECANCHQTNTPLWRKNDRGESVCNACGLYSKLHHCDRPVKMRKATIQRRRRDCWGNSDLPVPSPILEQQQDLPGAMLSTFSVKPDSPPSSTTSSPGWETVEAPSLPSPALDKPIDLNEDSRFASLLVQMNPTQMEDFLHMLEQRCEVLRTLLQVPAL</sequence>
<name>A0A1X2GPU0_9FUNG</name>
<protein>
    <submittedName>
        <fullName evidence="9">Glucocorticoid receptor-like (DNA-binding domain)</fullName>
    </submittedName>
</protein>
<dbReference type="GO" id="GO:0008270">
    <property type="term" value="F:zinc ion binding"/>
    <property type="evidence" value="ECO:0007669"/>
    <property type="project" value="UniProtKB-KW"/>
</dbReference>
<dbReference type="OrthoDB" id="515401at2759"/>
<dbReference type="InterPro" id="IPR039355">
    <property type="entry name" value="Transcription_factor_GATA"/>
</dbReference>
<feature type="domain" description="GATA-type" evidence="8">
    <location>
        <begin position="153"/>
        <end position="206"/>
    </location>
</feature>
<feature type="region of interest" description="Disordered" evidence="7">
    <location>
        <begin position="238"/>
        <end position="268"/>
    </location>
</feature>
<dbReference type="PRINTS" id="PR00619">
    <property type="entry name" value="GATAZNFINGER"/>
</dbReference>